<dbReference type="Proteomes" id="UP000034344">
    <property type="component" value="Unassembled WGS sequence"/>
</dbReference>
<dbReference type="Pfam" id="PF01272">
    <property type="entry name" value="GreA_GreB"/>
    <property type="match status" value="1"/>
</dbReference>
<evidence type="ECO:0000313" key="12">
    <source>
        <dbReference type="EMBL" id="KKQ02212.1"/>
    </source>
</evidence>
<evidence type="ECO:0000259" key="10">
    <source>
        <dbReference type="Pfam" id="PF01272"/>
    </source>
</evidence>
<dbReference type="PATRIC" id="fig|1618480.3.peg.179"/>
<keyword evidence="12" id="KW-0648">Protein biosynthesis</keyword>
<evidence type="ECO:0000259" key="11">
    <source>
        <dbReference type="Pfam" id="PF03449"/>
    </source>
</evidence>
<proteinExistence type="inferred from homology"/>
<dbReference type="InterPro" id="IPR022691">
    <property type="entry name" value="Tscrpt_elong_fac_GreA/B_N"/>
</dbReference>
<keyword evidence="4 8" id="KW-0238">DNA-binding</keyword>
<protein>
    <recommendedName>
        <fullName evidence="2 8">Transcription elongation factor GreA</fullName>
    </recommendedName>
    <alternativeName>
        <fullName evidence="7 8">Transcript cleavage factor GreA</fullName>
    </alternativeName>
</protein>
<dbReference type="GO" id="GO:0006354">
    <property type="term" value="P:DNA-templated transcription elongation"/>
    <property type="evidence" value="ECO:0007669"/>
    <property type="project" value="TreeGrafter"/>
</dbReference>
<name>A0A0G0E9P9_9BACT</name>
<dbReference type="InterPro" id="IPR018151">
    <property type="entry name" value="TF_GreA/GreB_CS"/>
</dbReference>
<dbReference type="AlphaFoldDB" id="A0A0G0E9P9"/>
<evidence type="ECO:0000256" key="7">
    <source>
        <dbReference type="ARBA" id="ARBA00030776"/>
    </source>
</evidence>
<dbReference type="Gene3D" id="1.10.287.180">
    <property type="entry name" value="Transcription elongation factor, GreA/GreB, N-terminal domain"/>
    <property type="match status" value="1"/>
</dbReference>
<feature type="domain" description="Transcription elongation factor GreA/GreB N-terminal" evidence="11">
    <location>
        <begin position="18"/>
        <end position="87"/>
    </location>
</feature>
<keyword evidence="12" id="KW-0251">Elongation factor</keyword>
<dbReference type="InterPro" id="IPR036953">
    <property type="entry name" value="GreA/GreB_C_sf"/>
</dbReference>
<dbReference type="PANTHER" id="PTHR30437">
    <property type="entry name" value="TRANSCRIPTION ELONGATION FACTOR GREA"/>
    <property type="match status" value="1"/>
</dbReference>
<dbReference type="Pfam" id="PF03449">
    <property type="entry name" value="GreA_GreB_N"/>
    <property type="match status" value="1"/>
</dbReference>
<dbReference type="GO" id="GO:0032784">
    <property type="term" value="P:regulation of DNA-templated transcription elongation"/>
    <property type="evidence" value="ECO:0007669"/>
    <property type="project" value="UniProtKB-UniRule"/>
</dbReference>
<dbReference type="PANTHER" id="PTHR30437:SF4">
    <property type="entry name" value="TRANSCRIPTION ELONGATION FACTOR GREA"/>
    <property type="match status" value="1"/>
</dbReference>
<dbReference type="FunFam" id="1.10.287.180:FF:000001">
    <property type="entry name" value="Transcription elongation factor GreA"/>
    <property type="match status" value="1"/>
</dbReference>
<reference evidence="12 13" key="1">
    <citation type="journal article" date="2015" name="Nature">
        <title>rRNA introns, odd ribosomes, and small enigmatic genomes across a large radiation of phyla.</title>
        <authorList>
            <person name="Brown C.T."/>
            <person name="Hug L.A."/>
            <person name="Thomas B.C."/>
            <person name="Sharon I."/>
            <person name="Castelle C.J."/>
            <person name="Singh A."/>
            <person name="Wilkins M.J."/>
            <person name="Williams K.H."/>
            <person name="Banfield J.F."/>
        </authorList>
    </citation>
    <scope>NUCLEOTIDE SEQUENCE [LARGE SCALE GENOMIC DNA]</scope>
</reference>
<dbReference type="Gene3D" id="3.10.50.30">
    <property type="entry name" value="Transcription elongation factor, GreA/GreB, C-terminal domain"/>
    <property type="match status" value="1"/>
</dbReference>
<dbReference type="GO" id="GO:0003677">
    <property type="term" value="F:DNA binding"/>
    <property type="evidence" value="ECO:0007669"/>
    <property type="project" value="UniProtKB-UniRule"/>
</dbReference>
<evidence type="ECO:0000256" key="3">
    <source>
        <dbReference type="ARBA" id="ARBA00023015"/>
    </source>
</evidence>
<dbReference type="FunFam" id="3.10.50.30:FF:000001">
    <property type="entry name" value="Transcription elongation factor GreA"/>
    <property type="match status" value="1"/>
</dbReference>
<dbReference type="SUPFAM" id="SSF54534">
    <property type="entry name" value="FKBP-like"/>
    <property type="match status" value="1"/>
</dbReference>
<evidence type="ECO:0000313" key="13">
    <source>
        <dbReference type="Proteomes" id="UP000034344"/>
    </source>
</evidence>
<evidence type="ECO:0000256" key="5">
    <source>
        <dbReference type="ARBA" id="ARBA00023163"/>
    </source>
</evidence>
<evidence type="ECO:0000256" key="4">
    <source>
        <dbReference type="ARBA" id="ARBA00023125"/>
    </source>
</evidence>
<feature type="domain" description="Transcription elongation factor GreA/GreB C-terminal" evidence="10">
    <location>
        <begin position="94"/>
        <end position="165"/>
    </location>
</feature>
<dbReference type="PROSITE" id="PS00830">
    <property type="entry name" value="GREAB_2"/>
    <property type="match status" value="1"/>
</dbReference>
<comment type="similarity">
    <text evidence="1 8 9">Belongs to the GreA/GreB family.</text>
</comment>
<dbReference type="NCBIfam" id="TIGR01462">
    <property type="entry name" value="greA"/>
    <property type="match status" value="1"/>
</dbReference>
<sequence length="165" mass="18510">MYISLKITGDHFFMKKVQLTKDGFDNLKKEYDDLIKNKRPYAVDRLQKARAMGDLSENSEYSAAKDELAFVEGRIQEIEELIKNAVVIQNHTGNKQVDIGVKVTVEVNGNKESFEIVGEFEADPLNKKLSHTSPIGSSLIGKKVGDLVEVEVPAGKIKYKIIEIK</sequence>
<keyword evidence="3 8" id="KW-0805">Transcription regulation</keyword>
<dbReference type="InterPro" id="IPR028624">
    <property type="entry name" value="Tscrpt_elong_fac_GreA/B"/>
</dbReference>
<comment type="caution">
    <text evidence="12">The sequence shown here is derived from an EMBL/GenBank/DDBJ whole genome shotgun (WGS) entry which is preliminary data.</text>
</comment>
<dbReference type="GO" id="GO:0003746">
    <property type="term" value="F:translation elongation factor activity"/>
    <property type="evidence" value="ECO:0007669"/>
    <property type="project" value="UniProtKB-KW"/>
</dbReference>
<dbReference type="InterPro" id="IPR006359">
    <property type="entry name" value="Tscrpt_elong_fac_GreA"/>
</dbReference>
<dbReference type="PIRSF" id="PIRSF006092">
    <property type="entry name" value="GreA_GreB"/>
    <property type="match status" value="1"/>
</dbReference>
<dbReference type="InterPro" id="IPR036805">
    <property type="entry name" value="Tscrpt_elong_fac_GreA/B_N_sf"/>
</dbReference>
<accession>A0A0G0E9P9</accession>
<dbReference type="STRING" id="1618480.US11_C0001G0171"/>
<dbReference type="InterPro" id="IPR023459">
    <property type="entry name" value="Tscrpt_elong_fac_GreA/B_fam"/>
</dbReference>
<keyword evidence="5 8" id="KW-0804">Transcription</keyword>
<dbReference type="NCBIfam" id="NF001263">
    <property type="entry name" value="PRK00226.1-4"/>
    <property type="match status" value="1"/>
</dbReference>
<evidence type="ECO:0000256" key="8">
    <source>
        <dbReference type="HAMAP-Rule" id="MF_00105"/>
    </source>
</evidence>
<dbReference type="HAMAP" id="MF_00105">
    <property type="entry name" value="GreA_GreB"/>
    <property type="match status" value="1"/>
</dbReference>
<evidence type="ECO:0000256" key="2">
    <source>
        <dbReference type="ARBA" id="ARBA00013729"/>
    </source>
</evidence>
<dbReference type="GO" id="GO:0070063">
    <property type="term" value="F:RNA polymerase binding"/>
    <property type="evidence" value="ECO:0007669"/>
    <property type="project" value="InterPro"/>
</dbReference>
<evidence type="ECO:0000256" key="6">
    <source>
        <dbReference type="ARBA" id="ARBA00024916"/>
    </source>
</evidence>
<dbReference type="InterPro" id="IPR001437">
    <property type="entry name" value="Tscrpt_elong_fac_GreA/B_C"/>
</dbReference>
<gene>
    <name evidence="8" type="primary">greA</name>
    <name evidence="12" type="ORF">US11_C0001G0171</name>
</gene>
<organism evidence="12 13">
    <name type="scientific">Candidatus Roizmanbacteria bacterium GW2011_GWA2_36_23</name>
    <dbReference type="NCBI Taxonomy" id="1618480"/>
    <lineage>
        <taxon>Bacteria</taxon>
        <taxon>Candidatus Roizmaniibacteriota</taxon>
    </lineage>
</organism>
<evidence type="ECO:0000256" key="9">
    <source>
        <dbReference type="RuleBase" id="RU000556"/>
    </source>
</evidence>
<comment type="function">
    <text evidence="6 8 9">Necessary for efficient RNA polymerase transcription elongation past template-encoded arresting sites. The arresting sites in DNA have the property of trapping a certain fraction of elongating RNA polymerases that pass through, resulting in locked ternary complexes. Cleavage of the nascent transcript by cleavage factors such as GreA or GreB allows the resumption of elongation from the new 3'terminus. GreA releases sequences of 2 to 3 nucleotides.</text>
</comment>
<dbReference type="SUPFAM" id="SSF46557">
    <property type="entry name" value="GreA transcript cleavage protein, N-terminal domain"/>
    <property type="match status" value="1"/>
</dbReference>
<dbReference type="EMBL" id="LBRS01000001">
    <property type="protein sequence ID" value="KKQ02212.1"/>
    <property type="molecule type" value="Genomic_DNA"/>
</dbReference>
<evidence type="ECO:0000256" key="1">
    <source>
        <dbReference type="ARBA" id="ARBA00008213"/>
    </source>
</evidence>